<dbReference type="Proteomes" id="UP000076502">
    <property type="component" value="Unassembled WGS sequence"/>
</dbReference>
<gene>
    <name evidence="1" type="ORF">WN55_00444</name>
</gene>
<evidence type="ECO:0000313" key="2">
    <source>
        <dbReference type="Proteomes" id="UP000076502"/>
    </source>
</evidence>
<name>A0A154PES6_DUFNO</name>
<reference evidence="1 2" key="1">
    <citation type="submission" date="2015-07" db="EMBL/GenBank/DDBJ databases">
        <title>The genome of Dufourea novaeangliae.</title>
        <authorList>
            <person name="Pan H."/>
            <person name="Kapheim K."/>
        </authorList>
    </citation>
    <scope>NUCLEOTIDE SEQUENCE [LARGE SCALE GENOMIC DNA]</scope>
    <source>
        <strain evidence="1">0120121106</strain>
        <tissue evidence="1">Whole body</tissue>
    </source>
</reference>
<sequence>MENFLDIQATYYGSIKGGIIASRIQGKSTFLNNERFYRVLRSKNRCTRFPESNCKYYGVLIIMPY</sequence>
<evidence type="ECO:0000313" key="1">
    <source>
        <dbReference type="EMBL" id="KZC09798.1"/>
    </source>
</evidence>
<dbReference type="EMBL" id="KQ434878">
    <property type="protein sequence ID" value="KZC09798.1"/>
    <property type="molecule type" value="Genomic_DNA"/>
</dbReference>
<organism evidence="1 2">
    <name type="scientific">Dufourea novaeangliae</name>
    <name type="common">Sweat bee</name>
    <dbReference type="NCBI Taxonomy" id="178035"/>
    <lineage>
        <taxon>Eukaryota</taxon>
        <taxon>Metazoa</taxon>
        <taxon>Ecdysozoa</taxon>
        <taxon>Arthropoda</taxon>
        <taxon>Hexapoda</taxon>
        <taxon>Insecta</taxon>
        <taxon>Pterygota</taxon>
        <taxon>Neoptera</taxon>
        <taxon>Endopterygota</taxon>
        <taxon>Hymenoptera</taxon>
        <taxon>Apocrita</taxon>
        <taxon>Aculeata</taxon>
        <taxon>Apoidea</taxon>
        <taxon>Anthophila</taxon>
        <taxon>Halictidae</taxon>
        <taxon>Rophitinae</taxon>
        <taxon>Dufourea</taxon>
    </lineage>
</organism>
<accession>A0A154PES6</accession>
<protein>
    <submittedName>
        <fullName evidence="1">Uncharacterized protein</fullName>
    </submittedName>
</protein>
<dbReference type="AlphaFoldDB" id="A0A154PES6"/>
<keyword evidence="2" id="KW-1185">Reference proteome</keyword>
<proteinExistence type="predicted"/>